<dbReference type="InterPro" id="IPR034405">
    <property type="entry name" value="F420"/>
</dbReference>
<dbReference type="NCBIfam" id="TIGR03550">
    <property type="entry name" value="F420_cofG"/>
    <property type="match status" value="1"/>
</dbReference>
<evidence type="ECO:0000256" key="9">
    <source>
        <dbReference type="ARBA" id="ARBA00022485"/>
    </source>
</evidence>
<dbReference type="InterPro" id="IPR007197">
    <property type="entry name" value="rSAM"/>
</dbReference>
<evidence type="ECO:0000259" key="19">
    <source>
        <dbReference type="PROSITE" id="PS51918"/>
    </source>
</evidence>
<dbReference type="SFLD" id="SFLDG01388">
    <property type="entry name" value="7_8-didemethyl-8-hydroxy-5-dea"/>
    <property type="match status" value="2"/>
</dbReference>
<evidence type="ECO:0000256" key="3">
    <source>
        <dbReference type="ARBA" id="ARBA00004712"/>
    </source>
</evidence>
<feature type="domain" description="Radical SAM core" evidence="19">
    <location>
        <begin position="114"/>
        <end position="359"/>
    </location>
</feature>
<keyword evidence="14" id="KW-0411">Iron-sulfur</keyword>
<dbReference type="GO" id="GO:0044689">
    <property type="term" value="F:7,8-didemethyl-8-hydroxy-5-deazariboflavin synthase activity"/>
    <property type="evidence" value="ECO:0007669"/>
    <property type="project" value="UniProtKB-EC"/>
</dbReference>
<evidence type="ECO:0000256" key="2">
    <source>
        <dbReference type="ARBA" id="ARBA00003692"/>
    </source>
</evidence>
<keyword evidence="9" id="KW-0004">4Fe-4S</keyword>
<dbReference type="InterPro" id="IPR019940">
    <property type="entry name" value="CofH_family"/>
</dbReference>
<evidence type="ECO:0000256" key="14">
    <source>
        <dbReference type="ARBA" id="ARBA00023014"/>
    </source>
</evidence>
<dbReference type="GO" id="GO:0046872">
    <property type="term" value="F:metal ion binding"/>
    <property type="evidence" value="ECO:0007669"/>
    <property type="project" value="UniProtKB-KW"/>
</dbReference>
<dbReference type="SMART" id="SM00729">
    <property type="entry name" value="Elp3"/>
    <property type="match status" value="1"/>
</dbReference>
<dbReference type="Gene3D" id="3.20.20.70">
    <property type="entry name" value="Aldolase class I"/>
    <property type="match status" value="2"/>
</dbReference>
<dbReference type="OrthoDB" id="2015542at2759"/>
<organism evidence="20 21">
    <name type="scientific">Chlamydomonas eustigma</name>
    <dbReference type="NCBI Taxonomy" id="1157962"/>
    <lineage>
        <taxon>Eukaryota</taxon>
        <taxon>Viridiplantae</taxon>
        <taxon>Chlorophyta</taxon>
        <taxon>core chlorophytes</taxon>
        <taxon>Chlorophyceae</taxon>
        <taxon>CS clade</taxon>
        <taxon>Chlamydomonadales</taxon>
        <taxon>Chlamydomonadaceae</taxon>
        <taxon>Chlamydomonas</taxon>
    </lineage>
</organism>
<evidence type="ECO:0000256" key="11">
    <source>
        <dbReference type="ARBA" id="ARBA00022691"/>
    </source>
</evidence>
<keyword evidence="12" id="KW-0479">Metal-binding</keyword>
<feature type="region of interest" description="Disordered" evidence="18">
    <location>
        <begin position="574"/>
        <end position="611"/>
    </location>
</feature>
<dbReference type="HAMAP" id="MF_01611">
    <property type="entry name" value="FO_synth_sub1"/>
    <property type="match status" value="1"/>
</dbReference>
<dbReference type="AlphaFoldDB" id="A0A250XTC3"/>
<reference evidence="20 21" key="1">
    <citation type="submission" date="2017-08" db="EMBL/GenBank/DDBJ databases">
        <title>Acidophilic green algal genome provides insights into adaptation to an acidic environment.</title>
        <authorList>
            <person name="Hirooka S."/>
            <person name="Hirose Y."/>
            <person name="Kanesaki Y."/>
            <person name="Higuchi S."/>
            <person name="Fujiwara T."/>
            <person name="Onuma R."/>
            <person name="Era A."/>
            <person name="Ohbayashi R."/>
            <person name="Uzuka A."/>
            <person name="Nozaki H."/>
            <person name="Yoshikawa H."/>
            <person name="Miyagishima S.Y."/>
        </authorList>
    </citation>
    <scope>NUCLEOTIDE SEQUENCE [LARGE SCALE GENOMIC DNA]</scope>
    <source>
        <strain evidence="20 21">NIES-2499</strain>
    </source>
</reference>
<dbReference type="GO" id="GO:0141093">
    <property type="term" value="F:5-amino-6-(D-ribitylamino)uracil--L-tyrosine 4-hydroxyphenyl transferase activity"/>
    <property type="evidence" value="ECO:0007669"/>
    <property type="project" value="UniProtKB-EC"/>
</dbReference>
<comment type="similarity">
    <text evidence="5">In the N-terminal section; belongs to the radical SAM superfamily. CofG family.</text>
</comment>
<feature type="compositionally biased region" description="Low complexity" evidence="18">
    <location>
        <begin position="664"/>
        <end position="681"/>
    </location>
</feature>
<dbReference type="Pfam" id="PF19288">
    <property type="entry name" value="CofH_C"/>
    <property type="match status" value="1"/>
</dbReference>
<dbReference type="InterPro" id="IPR020050">
    <property type="entry name" value="FO_synthase_su2"/>
</dbReference>
<protein>
    <recommendedName>
        <fullName evidence="8">FO synthase</fullName>
        <ecNumber evidence="7">2.5.1.147</ecNumber>
        <ecNumber evidence="6">4.3.1.32</ecNumber>
    </recommendedName>
</protein>
<evidence type="ECO:0000313" key="20">
    <source>
        <dbReference type="EMBL" id="GAX86209.1"/>
    </source>
</evidence>
<feature type="region of interest" description="Disordered" evidence="18">
    <location>
        <begin position="731"/>
        <end position="753"/>
    </location>
</feature>
<dbReference type="SFLD" id="SFLDF00294">
    <property type="entry name" value="7_8-didemethyl-8-hydroxy-5-dea"/>
    <property type="match status" value="1"/>
</dbReference>
<dbReference type="EMBL" id="BEGY01000244">
    <property type="protein sequence ID" value="GAX86209.1"/>
    <property type="molecule type" value="Genomic_DNA"/>
</dbReference>
<evidence type="ECO:0000256" key="13">
    <source>
        <dbReference type="ARBA" id="ARBA00023004"/>
    </source>
</evidence>
<feature type="region of interest" description="Disordered" evidence="18">
    <location>
        <begin position="624"/>
        <end position="681"/>
    </location>
</feature>
<comment type="function">
    <text evidence="2">Catalyzes the radical-mediated synthesis of 7,8-didemethyl-8-hydroxy-5-deazariboflavin (FO) from 5-amino-6-(D-ribitylamino)uracil and L-tyrosine.</text>
</comment>
<evidence type="ECO:0000256" key="5">
    <source>
        <dbReference type="ARBA" id="ARBA00010826"/>
    </source>
</evidence>
<dbReference type="InterPro" id="IPR045567">
    <property type="entry name" value="CofH/MnqC-like_C"/>
</dbReference>
<dbReference type="NCBIfam" id="NF004884">
    <property type="entry name" value="PRK06245.1"/>
    <property type="match status" value="1"/>
</dbReference>
<comment type="similarity">
    <text evidence="4">In the C-terminal section; belongs to the radical SAM superfamily. CofH family.</text>
</comment>
<evidence type="ECO:0000256" key="1">
    <source>
        <dbReference type="ARBA" id="ARBA00001966"/>
    </source>
</evidence>
<dbReference type="GO" id="GO:0051539">
    <property type="term" value="F:4 iron, 4 sulfur cluster binding"/>
    <property type="evidence" value="ECO:0007669"/>
    <property type="project" value="UniProtKB-KW"/>
</dbReference>
<gene>
    <name evidence="20" type="ORF">CEUSTIGMA_g13623.t1</name>
</gene>
<evidence type="ECO:0000256" key="10">
    <source>
        <dbReference type="ARBA" id="ARBA00022679"/>
    </source>
</evidence>
<dbReference type="InterPro" id="IPR006638">
    <property type="entry name" value="Elp3/MiaA/NifB-like_rSAM"/>
</dbReference>
<dbReference type="PANTHER" id="PTHR43076:SF1">
    <property type="entry name" value="LIPOYL SYNTHASE 2"/>
    <property type="match status" value="1"/>
</dbReference>
<evidence type="ECO:0000256" key="6">
    <source>
        <dbReference type="ARBA" id="ARBA00012126"/>
    </source>
</evidence>
<dbReference type="InterPro" id="IPR013785">
    <property type="entry name" value="Aldolase_TIM"/>
</dbReference>
<feature type="domain" description="Radical SAM core" evidence="19">
    <location>
        <begin position="835"/>
        <end position="1075"/>
    </location>
</feature>
<dbReference type="Proteomes" id="UP000232323">
    <property type="component" value="Unassembled WGS sequence"/>
</dbReference>
<comment type="caution">
    <text evidence="20">The sequence shown here is derived from an EMBL/GenBank/DDBJ whole genome shotgun (WGS) entry which is preliminary data.</text>
</comment>
<dbReference type="InterPro" id="IPR058240">
    <property type="entry name" value="rSAM_sf"/>
</dbReference>
<dbReference type="STRING" id="1157962.A0A250XTC3"/>
<dbReference type="PANTHER" id="PTHR43076">
    <property type="entry name" value="FO SYNTHASE (COFH)"/>
    <property type="match status" value="1"/>
</dbReference>
<keyword evidence="11" id="KW-0949">S-adenosyl-L-methionine</keyword>
<keyword evidence="13" id="KW-0408">Iron</keyword>
<accession>A0A250XTC3</accession>
<feature type="compositionally biased region" description="Low complexity" evidence="18">
    <location>
        <begin position="629"/>
        <end position="648"/>
    </location>
</feature>
<dbReference type="SUPFAM" id="SSF102114">
    <property type="entry name" value="Radical SAM enzymes"/>
    <property type="match status" value="2"/>
</dbReference>
<dbReference type="HAMAP" id="MF_01612">
    <property type="entry name" value="FO_synth_sub2"/>
    <property type="match status" value="1"/>
</dbReference>
<comment type="catalytic activity">
    <reaction evidence="16">
        <text>5-amino-6-(D-ribitylamino)uracil + L-tyrosine + S-adenosyl-L-methionine = 5-amino-5-(4-hydroxybenzyl)-6-(D-ribitylimino)-5,6-dihydrouracil + 2-iminoacetate + 5'-deoxyadenosine + L-methionine + H(+)</text>
        <dbReference type="Rhea" id="RHEA:55200"/>
        <dbReference type="ChEBI" id="CHEBI:15378"/>
        <dbReference type="ChEBI" id="CHEBI:15934"/>
        <dbReference type="ChEBI" id="CHEBI:17319"/>
        <dbReference type="ChEBI" id="CHEBI:57844"/>
        <dbReference type="ChEBI" id="CHEBI:58315"/>
        <dbReference type="ChEBI" id="CHEBI:59789"/>
        <dbReference type="ChEBI" id="CHEBI:77846"/>
        <dbReference type="ChEBI" id="CHEBI:85936"/>
        <dbReference type="EC" id="2.5.1.147"/>
    </reaction>
</comment>
<dbReference type="NCBIfam" id="TIGR00423">
    <property type="entry name" value="CofH family radical SAM protein"/>
    <property type="match status" value="1"/>
</dbReference>
<sequence>MNIKQQVLTQSHDLKASPRLVLRASVLQKSTVCQPYNSNLKNQNVRKLSSRIDSVVNQVVHQQGGRLVVPEQPAIHACGEDYELVSRLLAADSTDLGIEARHIRDRAVRRRNIITFSPKVFIPLTRLCRDTCGYCTFAQPPRPGVRTYMTVDEVVAIAQLGATQGCTEALFTLGDKPELKWPEAAEELKEMGFNNTVDYVHFVAQQVLLQTGLLPHINAGVMSEVDLRRLKEVSASQGLMLESLSPQLLMPGGAHHDCPDKEPVARLETLRAAGRAAVPFTTGILIGIGETRQDRLLALLAIRDMHEKYGHIQEVIVQNFRAKKGTAMYNHPEPDLEELQWTLSAARIILGSEMNLQAPPNLTPGDGETMTGLRASWAALIGAGINDWGGISPVTRDYVNPEKPWPHLGDLADVTASCGFHLLPRLPLYPEYLPLLSSKEFPLRKMSCKGDTTSATFQQQAQSSSPNMSPHLAGLPKAVTLFQGAPDGVAAASSSEEACWLFPGGGKDGILAAKAWLFPGGGKDGILAAKAWLFPGGGKDGILAATLRHSDSTGYVRGSTWYAGLPDAGEEMSKTSFPAMQQGAHSSDSVNGSTSVPAEVDVPGPEVASNSNASSFAAHYLQDYRDSGSESSSSPTATTTTTTSSIQTAPYESCEDHPAGDTGAASSSTASTTTTTTTTSSIPKVRLSLNKAWSVSLSHNGIVQGLPGLAPPSHQVLSLLKEVMSFAEKVSSKNSSFEQEGQTQTGPEPHSGDVEVKLLGGPWLSSFRKRKQQPVLSHVIEAAASYKEQALLQRSPSNPLGQEEVELLLRCRGADMDAVCAAADNVRRMLAGDVVSYVVNRNINYTNVCTLKCQFCAFSKGKAEEELRGLPYVVPLEEITRRTAEAWSRGATEVCMQGGIHPDFTGHTYLAILKAAKKGAPGVHVHAFSPLEVYQGASSLGIPLTEYLEMLKDAGLGSLPGTAAEVLDDAVRSTLCPDKINTQQWLEVVEAAHTVGLPTTSTLMFGHIEEGPSSWAKHLVEIRSVAERTGGISEFVPLPFVHMQAPIYLKGASRRGPTLRECVLLHAVARLALFPSIANIQASWVKMGPKHASALLVSGCNDMGGVLMNESITRAAGAAHGQEMDPSRMEDVIRQAGRVPKQRTTLYGEPDPDQVHKSFQFCTSSYEASGMRSSESKQQWELDPLIFAKPGTKLVG</sequence>
<evidence type="ECO:0000256" key="16">
    <source>
        <dbReference type="ARBA" id="ARBA00048468"/>
    </source>
</evidence>
<evidence type="ECO:0000256" key="4">
    <source>
        <dbReference type="ARBA" id="ARBA00010051"/>
    </source>
</evidence>
<keyword evidence="21" id="KW-1185">Reference proteome</keyword>
<evidence type="ECO:0000256" key="17">
    <source>
        <dbReference type="ARBA" id="ARBA00048974"/>
    </source>
</evidence>
<name>A0A250XTC3_9CHLO</name>
<evidence type="ECO:0000256" key="15">
    <source>
        <dbReference type="ARBA" id="ARBA00023239"/>
    </source>
</evidence>
<feature type="compositionally biased region" description="Polar residues" evidence="18">
    <location>
        <begin position="574"/>
        <end position="596"/>
    </location>
</feature>
<dbReference type="SFLD" id="SFLDS00029">
    <property type="entry name" value="Radical_SAM"/>
    <property type="match status" value="3"/>
</dbReference>
<comment type="pathway">
    <text evidence="3">Cofactor biosynthesis; coenzyme F0 biosynthesis.</text>
</comment>
<keyword evidence="10" id="KW-0808">Transferase</keyword>
<evidence type="ECO:0000313" key="21">
    <source>
        <dbReference type="Proteomes" id="UP000232323"/>
    </source>
</evidence>
<dbReference type="PROSITE" id="PS51918">
    <property type="entry name" value="RADICAL_SAM"/>
    <property type="match status" value="2"/>
</dbReference>
<comment type="cofactor">
    <cofactor evidence="1">
        <name>[4Fe-4S] cluster</name>
        <dbReference type="ChEBI" id="CHEBI:49883"/>
    </cofactor>
</comment>
<dbReference type="SFLD" id="SFLDG01389">
    <property type="entry name" value="menaquinone_synthsis_involved"/>
    <property type="match status" value="1"/>
</dbReference>
<dbReference type="SFLD" id="SFLDG01064">
    <property type="entry name" value="F420__menaquinone_cofactor_bio"/>
    <property type="match status" value="3"/>
</dbReference>
<evidence type="ECO:0000256" key="7">
    <source>
        <dbReference type="ARBA" id="ARBA00012289"/>
    </source>
</evidence>
<evidence type="ECO:0000256" key="12">
    <source>
        <dbReference type="ARBA" id="ARBA00022723"/>
    </source>
</evidence>
<dbReference type="EC" id="4.3.1.32" evidence="6"/>
<dbReference type="CDD" id="cd01335">
    <property type="entry name" value="Radical_SAM"/>
    <property type="match status" value="2"/>
</dbReference>
<dbReference type="InterPro" id="IPR019939">
    <property type="entry name" value="CofG_family"/>
</dbReference>
<dbReference type="Pfam" id="PF04055">
    <property type="entry name" value="Radical_SAM"/>
    <property type="match status" value="2"/>
</dbReference>
<feature type="compositionally biased region" description="Polar residues" evidence="18">
    <location>
        <begin position="732"/>
        <end position="746"/>
    </location>
</feature>
<dbReference type="UniPathway" id="UPA00072"/>
<keyword evidence="15" id="KW-0456">Lyase</keyword>
<proteinExistence type="inferred from homology"/>
<dbReference type="NCBIfam" id="TIGR03551">
    <property type="entry name" value="F420_cofH"/>
    <property type="match status" value="1"/>
</dbReference>
<evidence type="ECO:0000256" key="18">
    <source>
        <dbReference type="SAM" id="MobiDB-lite"/>
    </source>
</evidence>
<dbReference type="EC" id="2.5.1.147" evidence="7"/>
<comment type="catalytic activity">
    <reaction evidence="17">
        <text>5-amino-5-(4-hydroxybenzyl)-6-(D-ribitylimino)-5,6-dihydrouracil + S-adenosyl-L-methionine = 7,8-didemethyl-8-hydroxy-5-deazariboflavin + 5'-deoxyadenosine + L-methionine + NH4(+) + H(+)</text>
        <dbReference type="Rhea" id="RHEA:55204"/>
        <dbReference type="ChEBI" id="CHEBI:15378"/>
        <dbReference type="ChEBI" id="CHEBI:17319"/>
        <dbReference type="ChEBI" id="CHEBI:28938"/>
        <dbReference type="ChEBI" id="CHEBI:57844"/>
        <dbReference type="ChEBI" id="CHEBI:59789"/>
        <dbReference type="ChEBI" id="CHEBI:59904"/>
        <dbReference type="ChEBI" id="CHEBI:85936"/>
        <dbReference type="EC" id="4.3.1.32"/>
    </reaction>
</comment>
<evidence type="ECO:0000256" key="8">
    <source>
        <dbReference type="ARBA" id="ARBA00022220"/>
    </source>
</evidence>